<dbReference type="SUPFAM" id="SSF48690">
    <property type="entry name" value="Epsilon subunit of mitochondrial F1F0-ATP synthase"/>
    <property type="match status" value="1"/>
</dbReference>
<dbReference type="InterPro" id="IPR006721">
    <property type="entry name" value="ATP_synth_F1_esu_mt"/>
</dbReference>
<comment type="similarity">
    <text evidence="1">Belongs to the eukaryotic ATPase epsilon family.</text>
</comment>
<dbReference type="PANTHER" id="PTHR12448">
    <property type="entry name" value="ATP SYNTHASE EPSILON CHAIN, MITOCHONDRIAL"/>
    <property type="match status" value="1"/>
</dbReference>
<reference evidence="2" key="2">
    <citation type="journal article" date="2019" name="Curr. Biol.">
        <title>Chromatin organization in early land plants reveals an ancestral association between H3K27me3, transposons, and constitutive heterochromatin.</title>
        <authorList>
            <person name="Montgomery S.A."/>
            <person name="Tanizawa Y."/>
            <person name="Galik B."/>
            <person name="Wang N."/>
            <person name="Ito T."/>
            <person name="Mochizuki T."/>
            <person name="Akimcheva S."/>
            <person name="Bowman J."/>
            <person name="Cognat V."/>
            <person name="Drouard L."/>
            <person name="Ekker H."/>
            <person name="Houng S."/>
            <person name="Kohchi T."/>
            <person name="Lin S."/>
            <person name="Liu L.D."/>
            <person name="Nakamura Y."/>
            <person name="Valeeva L.R."/>
            <person name="Shakirov E.V."/>
            <person name="Shippen D.E."/>
            <person name="Wei W."/>
            <person name="Yagura M."/>
            <person name="Yamaoka S."/>
            <person name="Yamato K.T."/>
            <person name="Liu C."/>
            <person name="Berger F."/>
        </authorList>
    </citation>
    <scope>NUCLEOTIDE SEQUENCE [LARGE SCALE GENOMIC DNA]</scope>
    <source>
        <strain evidence="2">Tak-1</strain>
    </source>
</reference>
<name>A0A176VF18_MARPO</name>
<dbReference type="Proteomes" id="UP000077202">
    <property type="component" value="Unassembled WGS sequence"/>
</dbReference>
<keyword evidence="4" id="KW-1185">Reference proteome</keyword>
<sequence length="81" mass="8715">MSAPQAAQAAGQVAQAAAPYWRNAGMSYVAYANACAQHLRNCLKEPHKTAAANREAVHYKFSVWENGVAGKPSIRSTIPEE</sequence>
<evidence type="ECO:0000256" key="1">
    <source>
        <dbReference type="ARBA" id="ARBA00009502"/>
    </source>
</evidence>
<reference evidence="5" key="3">
    <citation type="journal article" date="2020" name="Curr. Biol.">
        <title>Chromatin organization in early land plants reveals an ancestral association between H3K27me3, transposons, and constitutive heterochromatin.</title>
        <authorList>
            <person name="Montgomery S.A."/>
            <person name="Tanizawa Y."/>
            <person name="Galik B."/>
            <person name="Wang N."/>
            <person name="Ito T."/>
            <person name="Mochizuki T."/>
            <person name="Akimcheva S."/>
            <person name="Bowman J.L."/>
            <person name="Cognat V."/>
            <person name="Marechal-Drouard L."/>
            <person name="Ekker H."/>
            <person name="Hong S.F."/>
            <person name="Kohchi T."/>
            <person name="Lin S.S."/>
            <person name="Liu L.D."/>
            <person name="Nakamura Y."/>
            <person name="Valeeva L.R."/>
            <person name="Shakirov E.V."/>
            <person name="Shippen D.E."/>
            <person name="Wei W.L."/>
            <person name="Yagura M."/>
            <person name="Yamaoka S."/>
            <person name="Yamato K.T."/>
            <person name="Liu C."/>
            <person name="Berger F."/>
        </authorList>
    </citation>
    <scope>NUCLEOTIDE SEQUENCE [LARGE SCALE GENOMIC DNA]</scope>
    <source>
        <strain evidence="5">Tak-1</strain>
    </source>
</reference>
<dbReference type="Proteomes" id="UP001162541">
    <property type="component" value="Chromosome 1"/>
</dbReference>
<protein>
    <recommendedName>
        <fullName evidence="6">ATP synthase subunit epsilon, mitochondrial</fullName>
    </recommendedName>
</protein>
<dbReference type="AlphaFoldDB" id="A0A176VF18"/>
<reference evidence="3 4" key="1">
    <citation type="submission" date="2016-03" db="EMBL/GenBank/DDBJ databases">
        <title>Mechanisms controlling the formation of the plant cell surface in tip-growing cells are functionally conserved among land plants.</title>
        <authorList>
            <person name="Honkanen S."/>
            <person name="Jones V.A."/>
            <person name="Morieri G."/>
            <person name="Champion C."/>
            <person name="Hetherington A.J."/>
            <person name="Kelly S."/>
            <person name="Saint-Marcoux D."/>
            <person name="Proust H."/>
            <person name="Prescott H."/>
            <person name="Dolan L."/>
        </authorList>
    </citation>
    <scope>NUCLEOTIDE SEQUENCE [LARGE SCALE GENOMIC DNA]</scope>
    <source>
        <strain evidence="4">cv. Tak-1 and cv. Tak-2</strain>
        <tissue evidence="3">Whole gametophyte</tissue>
    </source>
</reference>
<dbReference type="GO" id="GO:0042776">
    <property type="term" value="P:proton motive force-driven mitochondrial ATP synthesis"/>
    <property type="evidence" value="ECO:0007669"/>
    <property type="project" value="TreeGrafter"/>
</dbReference>
<evidence type="ECO:0000313" key="5">
    <source>
        <dbReference type="Proteomes" id="UP001162541"/>
    </source>
</evidence>
<dbReference type="Gene3D" id="1.10.1620.20">
    <property type="entry name" value="ATP synthase, F1 complex, epsilon subunit superfamily, mitochondrial"/>
    <property type="match status" value="1"/>
</dbReference>
<evidence type="ECO:0000313" key="4">
    <source>
        <dbReference type="Proteomes" id="UP000077202"/>
    </source>
</evidence>
<dbReference type="GO" id="GO:0045259">
    <property type="term" value="C:proton-transporting ATP synthase complex"/>
    <property type="evidence" value="ECO:0007669"/>
    <property type="project" value="InterPro"/>
</dbReference>
<dbReference type="EMBL" id="AP019866">
    <property type="protein sequence ID" value="BBM99124.1"/>
    <property type="molecule type" value="Genomic_DNA"/>
</dbReference>
<accession>A0A176VF18</accession>
<evidence type="ECO:0000313" key="3">
    <source>
        <dbReference type="EMBL" id="OAE18972.1"/>
    </source>
</evidence>
<dbReference type="CDD" id="cd12153">
    <property type="entry name" value="F1-ATPase_epsilon"/>
    <property type="match status" value="1"/>
</dbReference>
<gene>
    <name evidence="3" type="ORF">AXG93_461s1130</name>
    <name evidence="2" type="ORF">Mp_1g18920</name>
</gene>
<proteinExistence type="inferred from homology"/>
<evidence type="ECO:0000313" key="2">
    <source>
        <dbReference type="EMBL" id="BBM99124.1"/>
    </source>
</evidence>
<dbReference type="GO" id="GO:0046933">
    <property type="term" value="F:proton-transporting ATP synthase activity, rotational mechanism"/>
    <property type="evidence" value="ECO:0007669"/>
    <property type="project" value="InterPro"/>
</dbReference>
<dbReference type="EMBL" id="LVLJ01003965">
    <property type="protein sequence ID" value="OAE18972.1"/>
    <property type="molecule type" value="Genomic_DNA"/>
</dbReference>
<organism evidence="3 4">
    <name type="scientific">Marchantia polymorpha subsp. ruderalis</name>
    <dbReference type="NCBI Taxonomy" id="1480154"/>
    <lineage>
        <taxon>Eukaryota</taxon>
        <taxon>Viridiplantae</taxon>
        <taxon>Streptophyta</taxon>
        <taxon>Embryophyta</taxon>
        <taxon>Marchantiophyta</taxon>
        <taxon>Marchantiopsida</taxon>
        <taxon>Marchantiidae</taxon>
        <taxon>Marchantiales</taxon>
        <taxon>Marchantiaceae</taxon>
        <taxon>Marchantia</taxon>
    </lineage>
</organism>
<dbReference type="GO" id="GO:0005743">
    <property type="term" value="C:mitochondrial inner membrane"/>
    <property type="evidence" value="ECO:0007669"/>
    <property type="project" value="InterPro"/>
</dbReference>
<evidence type="ECO:0008006" key="6">
    <source>
        <dbReference type="Google" id="ProtNLM"/>
    </source>
</evidence>
<dbReference type="Pfam" id="PF04627">
    <property type="entry name" value="ATP-synt_Eps"/>
    <property type="match status" value="1"/>
</dbReference>
<dbReference type="PANTHER" id="PTHR12448:SF0">
    <property type="entry name" value="ATP SYNTHASE SUBUNIT EPSILON, MITOCHONDRIAL"/>
    <property type="match status" value="1"/>
</dbReference>
<dbReference type="InterPro" id="IPR036742">
    <property type="entry name" value="ATP_synth_F1_esu_sf_mt"/>
</dbReference>